<keyword evidence="3 7" id="KW-0812">Transmembrane</keyword>
<dbReference type="OrthoDB" id="1716531at2759"/>
<accession>A0A1X0QD31</accession>
<dbReference type="GO" id="GO:0005789">
    <property type="term" value="C:endoplasmic reticulum membrane"/>
    <property type="evidence" value="ECO:0007669"/>
    <property type="project" value="UniProtKB-SubCell"/>
</dbReference>
<dbReference type="AlphaFoldDB" id="A0A1X0QD31"/>
<dbReference type="GO" id="GO:0006950">
    <property type="term" value="P:response to stress"/>
    <property type="evidence" value="ECO:0007669"/>
    <property type="project" value="UniProtKB-ARBA"/>
</dbReference>
<keyword evidence="5 7" id="KW-1133">Transmembrane helix</keyword>
<evidence type="ECO:0000256" key="4">
    <source>
        <dbReference type="ARBA" id="ARBA00022824"/>
    </source>
</evidence>
<evidence type="ECO:0000256" key="1">
    <source>
        <dbReference type="ARBA" id="ARBA00004477"/>
    </source>
</evidence>
<dbReference type="PANTHER" id="PTHR11009">
    <property type="entry name" value="DER1-LIKE PROTEIN, DERLIN"/>
    <property type="match status" value="1"/>
</dbReference>
<keyword evidence="4 7" id="KW-0256">Endoplasmic reticulum</keyword>
<dbReference type="Pfam" id="PF04511">
    <property type="entry name" value="DER1"/>
    <property type="match status" value="1"/>
</dbReference>
<feature type="transmembrane region" description="Helical" evidence="7">
    <location>
        <begin position="16"/>
        <end position="36"/>
    </location>
</feature>
<evidence type="ECO:0000256" key="7">
    <source>
        <dbReference type="RuleBase" id="RU363059"/>
    </source>
</evidence>
<dbReference type="VEuPathDB" id="MicrosporidiaDB:HERIO_587"/>
<evidence type="ECO:0000256" key="3">
    <source>
        <dbReference type="ARBA" id="ARBA00022692"/>
    </source>
</evidence>
<gene>
    <name evidence="8" type="primary">DERL2</name>
    <name evidence="8" type="ORF">HERIO_587</name>
</gene>
<evidence type="ECO:0000313" key="8">
    <source>
        <dbReference type="EMBL" id="ORD97575.1"/>
    </source>
</evidence>
<sequence length="274" mass="31842">MEKNILFHLYYTAPPVTRFVCILVGIVTFTVSVNLVNKNYFILSRYQVLYDLLINNKTRSVFNQLSVIERFKKLSTLILRFCLAPCYFGRLNFEGILHITFFYRYSSMLETSYVYISDYVFVLFLCYVTLIIGAMFVRLGPLGPSFSCIITYIWTRKNPRAIIQTFGFLTFPAFYLPFIIPIFTLLSDGTINNEESMGIVCGHIIFFFKDVFPKYSADFLRTPCFLHRLFNEEQDCCTGKKLVSRFQYIPRFISSNSNSTRNNTSDSPVSGFSE</sequence>
<comment type="function">
    <text evidence="7">May be involved in the degradation of misfolded endoplasmic reticulum (ER) luminal proteins.</text>
</comment>
<organism evidence="8 9">
    <name type="scientific">Hepatospora eriocheir</name>
    <dbReference type="NCBI Taxonomy" id="1081669"/>
    <lineage>
        <taxon>Eukaryota</taxon>
        <taxon>Fungi</taxon>
        <taxon>Fungi incertae sedis</taxon>
        <taxon>Microsporidia</taxon>
        <taxon>Hepatosporidae</taxon>
        <taxon>Hepatospora</taxon>
    </lineage>
</organism>
<protein>
    <recommendedName>
        <fullName evidence="7">Derlin</fullName>
    </recommendedName>
</protein>
<evidence type="ECO:0000313" key="9">
    <source>
        <dbReference type="Proteomes" id="UP000192356"/>
    </source>
</evidence>
<evidence type="ECO:0000256" key="6">
    <source>
        <dbReference type="ARBA" id="ARBA00023136"/>
    </source>
</evidence>
<reference evidence="8 9" key="1">
    <citation type="journal article" date="2017" name="Environ. Microbiol.">
        <title>Decay of the glycolytic pathway and adaptation to intranuclear parasitism within Enterocytozoonidae microsporidia.</title>
        <authorList>
            <person name="Wiredu Boakye D."/>
            <person name="Jaroenlak P."/>
            <person name="Prachumwat A."/>
            <person name="Williams T.A."/>
            <person name="Bateman K.S."/>
            <person name="Itsathitphaisarn O."/>
            <person name="Sritunyalucksana K."/>
            <person name="Paszkiewicz K.H."/>
            <person name="Moore K.A."/>
            <person name="Stentiford G.D."/>
            <person name="Williams B.A."/>
        </authorList>
    </citation>
    <scope>NUCLEOTIDE SEQUENCE [LARGE SCALE GENOMIC DNA]</scope>
    <source>
        <strain evidence="8 9">GB1</strain>
    </source>
</reference>
<evidence type="ECO:0000256" key="5">
    <source>
        <dbReference type="ARBA" id="ARBA00022989"/>
    </source>
</evidence>
<feature type="transmembrane region" description="Helical" evidence="7">
    <location>
        <begin position="119"/>
        <end position="140"/>
    </location>
</feature>
<proteinExistence type="inferred from homology"/>
<comment type="similarity">
    <text evidence="2 7">Belongs to the derlin family.</text>
</comment>
<feature type="transmembrane region" description="Helical" evidence="7">
    <location>
        <begin position="77"/>
        <end position="99"/>
    </location>
</feature>
<name>A0A1X0QD31_9MICR</name>
<keyword evidence="9" id="KW-1185">Reference proteome</keyword>
<evidence type="ECO:0000256" key="2">
    <source>
        <dbReference type="ARBA" id="ARBA00008917"/>
    </source>
</evidence>
<dbReference type="Proteomes" id="UP000192356">
    <property type="component" value="Unassembled WGS sequence"/>
</dbReference>
<keyword evidence="6 7" id="KW-0472">Membrane</keyword>
<dbReference type="InterPro" id="IPR007599">
    <property type="entry name" value="DER1"/>
</dbReference>
<comment type="subcellular location">
    <subcellularLocation>
        <location evidence="1 7">Endoplasmic reticulum membrane</location>
        <topology evidence="1 7">Multi-pass membrane protein</topology>
    </subcellularLocation>
</comment>
<dbReference type="VEuPathDB" id="MicrosporidiaDB:A0H76_2493"/>
<feature type="transmembrane region" description="Helical" evidence="7">
    <location>
        <begin position="161"/>
        <end position="184"/>
    </location>
</feature>
<comment type="caution">
    <text evidence="8">The sequence shown here is derived from an EMBL/GenBank/DDBJ whole genome shotgun (WGS) entry which is preliminary data.</text>
</comment>
<dbReference type="EMBL" id="LVKB01000018">
    <property type="protein sequence ID" value="ORD97575.1"/>
    <property type="molecule type" value="Genomic_DNA"/>
</dbReference>